<comment type="caution">
    <text evidence="1">The sequence shown here is derived from an EMBL/GenBank/DDBJ whole genome shotgun (WGS) entry which is preliminary data.</text>
</comment>
<gene>
    <name evidence="1" type="ORF">ARC23_11100</name>
</gene>
<evidence type="ECO:0000313" key="1">
    <source>
        <dbReference type="EMBL" id="KRG50786.1"/>
    </source>
</evidence>
<dbReference type="Proteomes" id="UP000051757">
    <property type="component" value="Unassembled WGS sequence"/>
</dbReference>
<dbReference type="InterPro" id="IPR017734">
    <property type="entry name" value="T6SS_SciN"/>
</dbReference>
<dbReference type="EMBL" id="LLXV01000031">
    <property type="protein sequence ID" value="KRG50786.1"/>
    <property type="molecule type" value="Genomic_DNA"/>
</dbReference>
<dbReference type="PANTHER" id="PTHR37625">
    <property type="entry name" value="OUTER MEMBRANE LIPOPROTEIN-RELATED"/>
    <property type="match status" value="1"/>
</dbReference>
<protein>
    <recommendedName>
        <fullName evidence="3">Type VI secretion system lipoprotein TssJ</fullName>
    </recommendedName>
</protein>
<dbReference type="AlphaFoldDB" id="A0A0R0B979"/>
<sequence>MHMNAQLFPFHRVISVTIFSLIITSSLAGCASDSKLGKAMDKTLQAVGIREEKPEAPPTVPLRLYAGSNLNAGNDKRATAAVVKIYHLRSLQRFEQAPFNAFLDQAGEQAALGADLLSVNEVVLTPGARQELSEQLSEGSAVLGVVALFRAPAENRWRLAFDTKGKTLPQDGVTIGVHACALTSDSKALLTRISGDPGSLASIRCAGAK</sequence>
<keyword evidence="2" id="KW-1185">Reference proteome</keyword>
<dbReference type="Pfam" id="PF12790">
    <property type="entry name" value="T6SS-SciN"/>
    <property type="match status" value="1"/>
</dbReference>
<dbReference type="PANTHER" id="PTHR37625:SF4">
    <property type="entry name" value="OUTER MEMBRANE LIPOPROTEIN"/>
    <property type="match status" value="1"/>
</dbReference>
<dbReference type="Gene3D" id="2.60.40.4150">
    <property type="entry name" value="Type VI secretion system, lipoprotein SciN"/>
    <property type="match status" value="1"/>
</dbReference>
<proteinExistence type="predicted"/>
<reference evidence="1 2" key="1">
    <citation type="journal article" date="2016" name="Front. Microbiol.">
        <title>Genome Sequence of Type Strains of Genus Stenotrophomonas.</title>
        <authorList>
            <person name="Patil P.P."/>
            <person name="Midha S."/>
            <person name="Kumar S."/>
            <person name="Patil P.B."/>
        </authorList>
    </citation>
    <scope>NUCLEOTIDE SEQUENCE [LARGE SCALE GENOMIC DNA]</scope>
    <source>
        <strain evidence="1 2">LMG 978</strain>
    </source>
</reference>
<name>A0A0R0B979_9GAMM</name>
<dbReference type="NCBIfam" id="TIGR03352">
    <property type="entry name" value="VI_chp_3"/>
    <property type="match status" value="1"/>
</dbReference>
<organism evidence="1 2">
    <name type="scientific">Stenotrophomonas beteli</name>
    <dbReference type="NCBI Taxonomy" id="3384461"/>
    <lineage>
        <taxon>Bacteria</taxon>
        <taxon>Pseudomonadati</taxon>
        <taxon>Pseudomonadota</taxon>
        <taxon>Gammaproteobacteria</taxon>
        <taxon>Lysobacterales</taxon>
        <taxon>Lysobacteraceae</taxon>
        <taxon>Stenotrophomonas</taxon>
        <taxon>Stenotrophomonas maltophilia group</taxon>
    </lineage>
</organism>
<dbReference type="InterPro" id="IPR038706">
    <property type="entry name" value="Type_VI_SciN-like_sf"/>
</dbReference>
<accession>A0A0R0B979</accession>
<evidence type="ECO:0000313" key="2">
    <source>
        <dbReference type="Proteomes" id="UP000051757"/>
    </source>
</evidence>
<evidence type="ECO:0008006" key="3">
    <source>
        <dbReference type="Google" id="ProtNLM"/>
    </source>
</evidence>